<evidence type="ECO:0000256" key="11">
    <source>
        <dbReference type="RuleBase" id="RU004227"/>
    </source>
</evidence>
<dbReference type="CDD" id="cd00009">
    <property type="entry name" value="AAA"/>
    <property type="match status" value="1"/>
</dbReference>
<evidence type="ECO:0000256" key="2">
    <source>
        <dbReference type="ARBA" id="ARBA00022490"/>
    </source>
</evidence>
<keyword evidence="7 8" id="KW-0238">DNA-binding</keyword>
<dbReference type="GO" id="GO:0003688">
    <property type="term" value="F:DNA replication origin binding"/>
    <property type="evidence" value="ECO:0007669"/>
    <property type="project" value="UniProtKB-UniRule"/>
</dbReference>
<comment type="similarity">
    <text evidence="1 8 11">Belongs to the DnaA family.</text>
</comment>
<dbReference type="CDD" id="cd06571">
    <property type="entry name" value="Bac_DnaA_C"/>
    <property type="match status" value="1"/>
</dbReference>
<dbReference type="GO" id="GO:0008289">
    <property type="term" value="F:lipid binding"/>
    <property type="evidence" value="ECO:0007669"/>
    <property type="project" value="UniProtKB-KW"/>
</dbReference>
<dbReference type="InterPro" id="IPR024633">
    <property type="entry name" value="DnaA_N_dom"/>
</dbReference>
<comment type="subcellular location">
    <subcellularLocation>
        <location evidence="8">Cytoplasm</location>
    </subcellularLocation>
</comment>
<evidence type="ECO:0000256" key="7">
    <source>
        <dbReference type="ARBA" id="ARBA00023125"/>
    </source>
</evidence>
<dbReference type="AlphaFoldDB" id="A0A1F8DPL6"/>
<dbReference type="STRING" id="1802555.A2755_03340"/>
<feature type="binding site" evidence="8">
    <location>
        <position position="162"/>
    </location>
    <ligand>
        <name>ATP</name>
        <dbReference type="ChEBI" id="CHEBI:30616"/>
    </ligand>
</feature>
<comment type="caution">
    <text evidence="8">Lacks conserved residue(s) required for the propagation of feature annotation.</text>
</comment>
<evidence type="ECO:0000256" key="6">
    <source>
        <dbReference type="ARBA" id="ARBA00023121"/>
    </source>
</evidence>
<comment type="domain">
    <text evidence="8">Domain I is involved in oligomerization and binding regulators, domain II is flexibile and of varying length in different bacteria, domain III forms the AAA+ region, while domain IV binds dsDNA.</text>
</comment>
<dbReference type="GO" id="GO:0005524">
    <property type="term" value="F:ATP binding"/>
    <property type="evidence" value="ECO:0007669"/>
    <property type="project" value="UniProtKB-UniRule"/>
</dbReference>
<dbReference type="GO" id="GO:0006270">
    <property type="term" value="P:DNA replication initiation"/>
    <property type="evidence" value="ECO:0007669"/>
    <property type="project" value="UniProtKB-UniRule"/>
</dbReference>
<dbReference type="GO" id="GO:0006275">
    <property type="term" value="P:regulation of DNA replication"/>
    <property type="evidence" value="ECO:0007669"/>
    <property type="project" value="UniProtKB-UniRule"/>
</dbReference>
<feature type="binding site" evidence="8">
    <location>
        <position position="165"/>
    </location>
    <ligand>
        <name>ATP</name>
        <dbReference type="ChEBI" id="CHEBI:30616"/>
    </ligand>
</feature>
<evidence type="ECO:0000313" key="15">
    <source>
        <dbReference type="Proteomes" id="UP000177029"/>
    </source>
</evidence>
<dbReference type="PRINTS" id="PR00051">
    <property type="entry name" value="DNAA"/>
</dbReference>
<dbReference type="GO" id="GO:0005737">
    <property type="term" value="C:cytoplasm"/>
    <property type="evidence" value="ECO:0007669"/>
    <property type="project" value="UniProtKB-SubCell"/>
</dbReference>
<dbReference type="InterPro" id="IPR003593">
    <property type="entry name" value="AAA+_ATPase"/>
</dbReference>
<feature type="region of interest" description="Domain IV, binds dsDNA" evidence="8">
    <location>
        <begin position="336"/>
        <end position="458"/>
    </location>
</feature>
<feature type="binding site" evidence="8">
    <location>
        <position position="166"/>
    </location>
    <ligand>
        <name>ATP</name>
        <dbReference type="ChEBI" id="CHEBI:30616"/>
    </ligand>
</feature>
<evidence type="ECO:0000256" key="1">
    <source>
        <dbReference type="ARBA" id="ARBA00006583"/>
    </source>
</evidence>
<comment type="function">
    <text evidence="8 10">Plays an essential role in the initiation and regulation of chromosomal replication. ATP-DnaA binds to the origin of replication (oriC) to initiate formation of the DNA replication initiation complex once per cell cycle. Binds the DnaA box (a 9 base pair repeat at the origin) and separates the double-stranded (ds)DNA. Forms a right-handed helical filament on oriC DNA; dsDNA binds to the exterior of the filament while single-stranded (ss)DNA is stabiized in the filament's interior. The ATP-DnaA-oriC complex binds and stabilizes one strand of the AT-rich DNA unwinding element (DUE), permitting loading of DNA polymerase. After initiation quickly degrades to an ADP-DnaA complex that is not apt for DNA replication. Binds acidic phospholipids.</text>
</comment>
<dbReference type="InterPro" id="IPR013159">
    <property type="entry name" value="DnaA_C"/>
</dbReference>
<dbReference type="SUPFAM" id="SSF48295">
    <property type="entry name" value="TrpR-like"/>
    <property type="match status" value="1"/>
</dbReference>
<dbReference type="NCBIfam" id="TIGR00362">
    <property type="entry name" value="DnaA"/>
    <property type="match status" value="1"/>
</dbReference>
<evidence type="ECO:0000313" key="14">
    <source>
        <dbReference type="EMBL" id="OGM90561.1"/>
    </source>
</evidence>
<protein>
    <recommendedName>
        <fullName evidence="8 9">Chromosomal replication initiator protein DnaA</fullName>
    </recommendedName>
</protein>
<evidence type="ECO:0000259" key="12">
    <source>
        <dbReference type="SMART" id="SM00382"/>
    </source>
</evidence>
<sequence length="458" mass="52805">MDEKKLWEKTLSEIELQVSKPNFLTWFKNSRLIEKNTDTGHVVVGVGSNFAKEWIQSKYNKTIIEIIQNHEPSINRVEYIVLSSAEAEKKIFEQKQTREEQPSSQVGFIEFSADPETNLHPRYTFDSFVVGSSNELAFAAASAVTKEVGTKYNPLFVYGSTGLGKTHLIQAIGNEIVKNFKKRTRVKYVPSERFVNDVVWAIRTKRMDDIKNKYRNVDVLIIDDIQFIGGKERSEEEFFHTFNILYQNNKQIIISSDRAPAAIPTLEDRLRSRFEGGMIVDITYPDYEMKLAIIKNKVQEKKLQIQDDVTHLIATKIQRNVREIEGIINKLLFYKELKGSAIDIRVAEEIIQNTLQQNMININPTHLLKCVAQFFEIQTSDLTNKSRRKEIVIPRQIAMYLLRDMLGMSYPDIGDKMGKKDHTTAIHSFEKITQGIIKDKALNQKIVMLKEIIQKTPA</sequence>
<dbReference type="SMART" id="SM00760">
    <property type="entry name" value="Bac_DnaA_C"/>
    <property type="match status" value="1"/>
</dbReference>
<dbReference type="InterPro" id="IPR013317">
    <property type="entry name" value="DnaA_dom"/>
</dbReference>
<dbReference type="SMART" id="SM00382">
    <property type="entry name" value="AAA"/>
    <property type="match status" value="1"/>
</dbReference>
<feature type="binding site" evidence="8">
    <location>
        <position position="164"/>
    </location>
    <ligand>
        <name>ATP</name>
        <dbReference type="ChEBI" id="CHEBI:30616"/>
    </ligand>
</feature>
<organism evidence="14 15">
    <name type="scientific">Candidatus Wolfebacteria bacterium RIFCSPHIGHO2_01_FULL_48_22</name>
    <dbReference type="NCBI Taxonomy" id="1802555"/>
    <lineage>
        <taxon>Bacteria</taxon>
        <taxon>Candidatus Wolfeibacteriota</taxon>
    </lineage>
</organism>
<gene>
    <name evidence="8" type="primary">dnaA</name>
    <name evidence="14" type="ORF">A2755_03340</name>
</gene>
<feature type="domain" description="Chromosomal replication initiator DnaA C-terminal" evidence="13">
    <location>
        <begin position="363"/>
        <end position="432"/>
    </location>
</feature>
<dbReference type="InterPro" id="IPR001957">
    <property type="entry name" value="Chromosome_initiator_DnaA"/>
</dbReference>
<dbReference type="Proteomes" id="UP000177029">
    <property type="component" value="Unassembled WGS sequence"/>
</dbReference>
<evidence type="ECO:0000256" key="5">
    <source>
        <dbReference type="ARBA" id="ARBA00022840"/>
    </source>
</evidence>
<dbReference type="InterPro" id="IPR038454">
    <property type="entry name" value="DnaA_N_sf"/>
</dbReference>
<dbReference type="GO" id="GO:0005886">
    <property type="term" value="C:plasma membrane"/>
    <property type="evidence" value="ECO:0007669"/>
    <property type="project" value="TreeGrafter"/>
</dbReference>
<dbReference type="Gene3D" id="1.10.1750.10">
    <property type="match status" value="1"/>
</dbReference>
<keyword evidence="6 8" id="KW-0446">Lipid-binding</keyword>
<evidence type="ECO:0000256" key="4">
    <source>
        <dbReference type="ARBA" id="ARBA00022741"/>
    </source>
</evidence>
<evidence type="ECO:0000256" key="8">
    <source>
        <dbReference type="HAMAP-Rule" id="MF_00377"/>
    </source>
</evidence>
<dbReference type="InterPro" id="IPR027417">
    <property type="entry name" value="P-loop_NTPase"/>
</dbReference>
<dbReference type="Gene3D" id="3.30.300.180">
    <property type="match status" value="1"/>
</dbReference>
<keyword evidence="2 8" id="KW-0963">Cytoplasm</keyword>
<keyword evidence="3 8" id="KW-0235">DNA replication</keyword>
<evidence type="ECO:0000256" key="3">
    <source>
        <dbReference type="ARBA" id="ARBA00022705"/>
    </source>
</evidence>
<dbReference type="Pfam" id="PF08299">
    <property type="entry name" value="Bac_DnaA_C"/>
    <property type="match status" value="1"/>
</dbReference>
<evidence type="ECO:0000256" key="10">
    <source>
        <dbReference type="RuleBase" id="RU000577"/>
    </source>
</evidence>
<accession>A0A1F8DPL6</accession>
<evidence type="ECO:0000256" key="9">
    <source>
        <dbReference type="NCBIfam" id="TIGR00362"/>
    </source>
</evidence>
<comment type="subunit">
    <text evidence="8">Oligomerizes as a right-handed, spiral filament on DNA at oriC.</text>
</comment>
<dbReference type="PANTHER" id="PTHR30050:SF2">
    <property type="entry name" value="CHROMOSOMAL REPLICATION INITIATOR PROTEIN DNAA"/>
    <property type="match status" value="1"/>
</dbReference>
<feature type="domain" description="AAA+ ATPase" evidence="12">
    <location>
        <begin position="151"/>
        <end position="283"/>
    </location>
</feature>
<name>A0A1F8DPL6_9BACT</name>
<dbReference type="EMBL" id="MGIP01000019">
    <property type="protein sequence ID" value="OGM90561.1"/>
    <property type="molecule type" value="Genomic_DNA"/>
</dbReference>
<comment type="caution">
    <text evidence="14">The sequence shown here is derived from an EMBL/GenBank/DDBJ whole genome shotgun (WGS) entry which is preliminary data.</text>
</comment>
<proteinExistence type="inferred from homology"/>
<dbReference type="InterPro" id="IPR010921">
    <property type="entry name" value="Trp_repressor/repl_initiator"/>
</dbReference>
<dbReference type="InterPro" id="IPR020591">
    <property type="entry name" value="Chromosome_initiator_DnaA-like"/>
</dbReference>
<dbReference type="Pfam" id="PF11638">
    <property type="entry name" value="DnaA_N"/>
    <property type="match status" value="1"/>
</dbReference>
<dbReference type="SUPFAM" id="SSF52540">
    <property type="entry name" value="P-loop containing nucleoside triphosphate hydrolases"/>
    <property type="match status" value="1"/>
</dbReference>
<dbReference type="HAMAP" id="MF_00377">
    <property type="entry name" value="DnaA_bact"/>
    <property type="match status" value="1"/>
</dbReference>
<dbReference type="FunFam" id="3.40.50.300:FF:000668">
    <property type="entry name" value="Chromosomal replication initiator protein DnaA"/>
    <property type="match status" value="1"/>
</dbReference>
<keyword evidence="5 8" id="KW-0067">ATP-binding</keyword>
<reference evidence="14 15" key="1">
    <citation type="journal article" date="2016" name="Nat. Commun.">
        <title>Thousands of microbial genomes shed light on interconnected biogeochemical processes in an aquifer system.</title>
        <authorList>
            <person name="Anantharaman K."/>
            <person name="Brown C.T."/>
            <person name="Hug L.A."/>
            <person name="Sharon I."/>
            <person name="Castelle C.J."/>
            <person name="Probst A.J."/>
            <person name="Thomas B.C."/>
            <person name="Singh A."/>
            <person name="Wilkins M.J."/>
            <person name="Karaoz U."/>
            <person name="Brodie E.L."/>
            <person name="Williams K.H."/>
            <person name="Hubbard S.S."/>
            <person name="Banfield J.F."/>
        </authorList>
    </citation>
    <scope>NUCLEOTIDE SEQUENCE [LARGE SCALE GENOMIC DNA]</scope>
</reference>
<dbReference type="Gene3D" id="3.40.50.300">
    <property type="entry name" value="P-loop containing nucleotide triphosphate hydrolases"/>
    <property type="match status" value="1"/>
</dbReference>
<dbReference type="PANTHER" id="PTHR30050">
    <property type="entry name" value="CHROMOSOMAL REPLICATION INITIATOR PROTEIN DNAA"/>
    <property type="match status" value="1"/>
</dbReference>
<keyword evidence="4 8" id="KW-0547">Nucleotide-binding</keyword>
<evidence type="ECO:0000259" key="13">
    <source>
        <dbReference type="SMART" id="SM00760"/>
    </source>
</evidence>
<dbReference type="Gene3D" id="1.10.8.60">
    <property type="match status" value="1"/>
</dbReference>
<dbReference type="Pfam" id="PF00308">
    <property type="entry name" value="Bac_DnaA"/>
    <property type="match status" value="1"/>
</dbReference>
<feature type="region of interest" description="Domain I, interacts with DnaA modulators" evidence="8">
    <location>
        <begin position="1"/>
        <end position="101"/>
    </location>
</feature>